<dbReference type="InterPro" id="IPR003746">
    <property type="entry name" value="DUF167"/>
</dbReference>
<dbReference type="SMART" id="SM01152">
    <property type="entry name" value="DUF167"/>
    <property type="match status" value="1"/>
</dbReference>
<sequence length="73" mass="8269">MYIRVRVYAGAKKEIFETHSSDSFLISVKEPAEGNRANTRVLEIVARHFEIEPKQIRIISGHHAPGKILSIPD</sequence>
<organism evidence="2 3">
    <name type="scientific">Candidatus Nomurabacteria bacterium GW2011_GWC2_42_20</name>
    <dbReference type="NCBI Taxonomy" id="1618756"/>
    <lineage>
        <taxon>Bacteria</taxon>
        <taxon>Candidatus Nomuraibacteriota</taxon>
    </lineage>
</organism>
<proteinExistence type="inferred from homology"/>
<evidence type="ECO:0000313" key="3">
    <source>
        <dbReference type="Proteomes" id="UP000034704"/>
    </source>
</evidence>
<dbReference type="Gene3D" id="3.30.1200.10">
    <property type="entry name" value="YggU-like"/>
    <property type="match status" value="1"/>
</dbReference>
<evidence type="ECO:0000256" key="1">
    <source>
        <dbReference type="ARBA" id="ARBA00010364"/>
    </source>
</evidence>
<gene>
    <name evidence="2" type="ORF">UV12_C0006G0032</name>
</gene>
<protein>
    <submittedName>
        <fullName evidence="2">YggU family protein</fullName>
    </submittedName>
</protein>
<accession>A0A0G1CDB1</accession>
<dbReference type="InterPro" id="IPR036591">
    <property type="entry name" value="YggU-like_sf"/>
</dbReference>
<evidence type="ECO:0000313" key="2">
    <source>
        <dbReference type="EMBL" id="KKS47608.1"/>
    </source>
</evidence>
<dbReference type="AlphaFoldDB" id="A0A0G1CDB1"/>
<reference evidence="2 3" key="1">
    <citation type="journal article" date="2015" name="Nature">
        <title>rRNA introns, odd ribosomes, and small enigmatic genomes across a large radiation of phyla.</title>
        <authorList>
            <person name="Brown C.T."/>
            <person name="Hug L.A."/>
            <person name="Thomas B.C."/>
            <person name="Sharon I."/>
            <person name="Castelle C.J."/>
            <person name="Singh A."/>
            <person name="Wilkins M.J."/>
            <person name="Williams K.H."/>
            <person name="Banfield J.F."/>
        </authorList>
    </citation>
    <scope>NUCLEOTIDE SEQUENCE [LARGE SCALE GENOMIC DNA]</scope>
</reference>
<dbReference type="NCBIfam" id="TIGR00251">
    <property type="entry name" value="DUF167 family protein"/>
    <property type="match status" value="1"/>
</dbReference>
<dbReference type="Pfam" id="PF02594">
    <property type="entry name" value="DUF167"/>
    <property type="match status" value="1"/>
</dbReference>
<dbReference type="STRING" id="1618756.UV12_C0006G0032"/>
<dbReference type="Proteomes" id="UP000034704">
    <property type="component" value="Unassembled WGS sequence"/>
</dbReference>
<name>A0A0G1CDB1_9BACT</name>
<dbReference type="SUPFAM" id="SSF69786">
    <property type="entry name" value="YggU-like"/>
    <property type="match status" value="1"/>
</dbReference>
<comment type="similarity">
    <text evidence="1">Belongs to the UPF0235 family.</text>
</comment>
<comment type="caution">
    <text evidence="2">The sequence shown here is derived from an EMBL/GenBank/DDBJ whole genome shotgun (WGS) entry which is preliminary data.</text>
</comment>
<dbReference type="EMBL" id="LCDG01000006">
    <property type="protein sequence ID" value="KKS47608.1"/>
    <property type="molecule type" value="Genomic_DNA"/>
</dbReference>